<dbReference type="Proteomes" id="UP000064967">
    <property type="component" value="Chromosome"/>
</dbReference>
<gene>
    <name evidence="1" type="ORF">AKJ09_03679</name>
</gene>
<protein>
    <submittedName>
        <fullName evidence="1">Uncharacterized protein</fullName>
    </submittedName>
</protein>
<dbReference type="EMBL" id="CP012333">
    <property type="protein sequence ID" value="AKU97015.1"/>
    <property type="molecule type" value="Genomic_DNA"/>
</dbReference>
<organism evidence="1 2">
    <name type="scientific">Labilithrix luteola</name>
    <dbReference type="NCBI Taxonomy" id="1391654"/>
    <lineage>
        <taxon>Bacteria</taxon>
        <taxon>Pseudomonadati</taxon>
        <taxon>Myxococcota</taxon>
        <taxon>Polyangia</taxon>
        <taxon>Polyangiales</taxon>
        <taxon>Labilitrichaceae</taxon>
        <taxon>Labilithrix</taxon>
    </lineage>
</organism>
<dbReference type="KEGG" id="llu:AKJ09_03679"/>
<dbReference type="AlphaFoldDB" id="A0A0K1PU04"/>
<keyword evidence="2" id="KW-1185">Reference proteome</keyword>
<sequence length="87" mass="9525">MTTKKTAAAKPGTLKVAKTIGLTISNLGARTRRELAEDLQRHADNGYHVASADVLATGAHVMLQRFDEWSVDEFIDEIESKLAEARS</sequence>
<evidence type="ECO:0000313" key="1">
    <source>
        <dbReference type="EMBL" id="AKU97015.1"/>
    </source>
</evidence>
<evidence type="ECO:0000313" key="2">
    <source>
        <dbReference type="Proteomes" id="UP000064967"/>
    </source>
</evidence>
<proteinExistence type="predicted"/>
<reference evidence="1 2" key="1">
    <citation type="submission" date="2015-08" db="EMBL/GenBank/DDBJ databases">
        <authorList>
            <person name="Babu N.S."/>
            <person name="Beckwith C.J."/>
            <person name="Beseler K.G."/>
            <person name="Brison A."/>
            <person name="Carone J.V."/>
            <person name="Caskin T.P."/>
            <person name="Diamond M."/>
            <person name="Durham M.E."/>
            <person name="Foxe J.M."/>
            <person name="Go M."/>
            <person name="Henderson B.A."/>
            <person name="Jones I.B."/>
            <person name="McGettigan J.A."/>
            <person name="Micheletti S.J."/>
            <person name="Nasrallah M.E."/>
            <person name="Ortiz D."/>
            <person name="Piller C.R."/>
            <person name="Privatt S.R."/>
            <person name="Schneider S.L."/>
            <person name="Sharp S."/>
            <person name="Smith T.C."/>
            <person name="Stanton J.D."/>
            <person name="Ullery H.E."/>
            <person name="Wilson R.J."/>
            <person name="Serrano M.G."/>
            <person name="Buck G."/>
            <person name="Lee V."/>
            <person name="Wang Y."/>
            <person name="Carvalho R."/>
            <person name="Voegtly L."/>
            <person name="Shi R."/>
            <person name="Duckworth R."/>
            <person name="Johnson A."/>
            <person name="Loviza R."/>
            <person name="Walstead R."/>
            <person name="Shah Z."/>
            <person name="Kiflezghi M."/>
            <person name="Wade K."/>
            <person name="Ball S.L."/>
            <person name="Bradley K.W."/>
            <person name="Asai D.J."/>
            <person name="Bowman C.A."/>
            <person name="Russell D.A."/>
            <person name="Pope W.H."/>
            <person name="Jacobs-Sera D."/>
            <person name="Hendrix R.W."/>
            <person name="Hatfull G.F."/>
        </authorList>
    </citation>
    <scope>NUCLEOTIDE SEQUENCE [LARGE SCALE GENOMIC DNA]</scope>
    <source>
        <strain evidence="1 2">DSM 27648</strain>
    </source>
</reference>
<name>A0A0K1PU04_9BACT</name>
<dbReference type="STRING" id="1391654.AKJ09_03679"/>
<accession>A0A0K1PU04</accession>
<dbReference type="RefSeq" id="WP_146648230.1">
    <property type="nucleotide sequence ID" value="NZ_CP012333.1"/>
</dbReference>